<dbReference type="EMBL" id="CP134050">
    <property type="protein sequence ID" value="WNC16928.1"/>
    <property type="molecule type" value="Genomic_DNA"/>
</dbReference>
<evidence type="ECO:0000313" key="3">
    <source>
        <dbReference type="Proteomes" id="UP001256827"/>
    </source>
</evidence>
<sequence>MEQWIRDCERIRLETGLPIMCRLASADEMEQVLREQAMLGWELAASSAENGSACLVLIGKEAWDGPARALLRLFFSQEPRKSEEPFAEQITAWLQGAFFGAPVPPPSRIDQQWPWREKRASFLIEQCRPDGILDMHSLQPMLQDFFKGERGSLALIPLSPLYYLLVVPLSMLGNQCEPAELLDWASGLHDLISTERMENVRLLVDKPITAPTSLPAALGRLRSLSRALVQHHPRVMVAGSWQYPLEQWAACLSSDAAESISQAIRSAVASLPLSPEQIETLETLFRCQLNVSDAARQLYLHRNTLQYRLDKLTEQTGLDPRQFPDAVLLQLLLLFRQN</sequence>
<accession>A0ABY9T9Y5</accession>
<organism evidence="2 3">
    <name type="scientific">Brevibacillus brevis</name>
    <name type="common">Bacillus brevis</name>
    <dbReference type="NCBI Taxonomy" id="1393"/>
    <lineage>
        <taxon>Bacteria</taxon>
        <taxon>Bacillati</taxon>
        <taxon>Bacillota</taxon>
        <taxon>Bacilli</taxon>
        <taxon>Bacillales</taxon>
        <taxon>Paenibacillaceae</taxon>
        <taxon>Brevibacillus</taxon>
    </lineage>
</organism>
<proteinExistence type="predicted"/>
<dbReference type="RefSeq" id="WP_310772080.1">
    <property type="nucleotide sequence ID" value="NZ_CP134050.1"/>
</dbReference>
<dbReference type="InterPro" id="IPR009057">
    <property type="entry name" value="Homeodomain-like_sf"/>
</dbReference>
<dbReference type="InterPro" id="IPR025736">
    <property type="entry name" value="PucR_C-HTH_dom"/>
</dbReference>
<dbReference type="Proteomes" id="UP001256827">
    <property type="component" value="Chromosome"/>
</dbReference>
<dbReference type="Pfam" id="PF13556">
    <property type="entry name" value="HTH_30"/>
    <property type="match status" value="1"/>
</dbReference>
<dbReference type="InterPro" id="IPR042070">
    <property type="entry name" value="PucR_C-HTH_sf"/>
</dbReference>
<keyword evidence="3" id="KW-1185">Reference proteome</keyword>
<protein>
    <submittedName>
        <fullName evidence="2">Helix-turn-helix domain-containing protein</fullName>
    </submittedName>
</protein>
<dbReference type="Gene3D" id="1.10.10.2840">
    <property type="entry name" value="PucR C-terminal helix-turn-helix domain"/>
    <property type="match status" value="1"/>
</dbReference>
<name>A0ABY9T9Y5_BREBE</name>
<reference evidence="2 3" key="1">
    <citation type="submission" date="2023-09" db="EMBL/GenBank/DDBJ databases">
        <title>Complete Genome and Methylome dissection of Bacillus brevis NEB573 original source of BbsI restriction endonuclease.</title>
        <authorList>
            <person name="Fomenkov A."/>
            <person name="Roberts R.D."/>
        </authorList>
    </citation>
    <scope>NUCLEOTIDE SEQUENCE [LARGE SCALE GENOMIC DNA]</scope>
    <source>
        <strain evidence="2 3">NEB573</strain>
    </source>
</reference>
<evidence type="ECO:0000313" key="2">
    <source>
        <dbReference type="EMBL" id="WNC16928.1"/>
    </source>
</evidence>
<feature type="domain" description="PucR C-terminal helix-turn-helix" evidence="1">
    <location>
        <begin position="278"/>
        <end position="333"/>
    </location>
</feature>
<dbReference type="SUPFAM" id="SSF46689">
    <property type="entry name" value="Homeodomain-like"/>
    <property type="match status" value="1"/>
</dbReference>
<gene>
    <name evidence="2" type="ORF">RGB73_11655</name>
</gene>
<evidence type="ECO:0000259" key="1">
    <source>
        <dbReference type="Pfam" id="PF13556"/>
    </source>
</evidence>
<dbReference type="PANTHER" id="PTHR33744">
    <property type="entry name" value="CARBOHYDRATE DIACID REGULATOR"/>
    <property type="match status" value="1"/>
</dbReference>
<dbReference type="InterPro" id="IPR051448">
    <property type="entry name" value="CdaR-like_regulators"/>
</dbReference>
<dbReference type="PANTHER" id="PTHR33744:SF15">
    <property type="entry name" value="CARBOHYDRATE DIACID REGULATOR"/>
    <property type="match status" value="1"/>
</dbReference>